<dbReference type="RefSeq" id="WP_027463723.1">
    <property type="nucleotide sequence ID" value="NZ_CP021082.1"/>
</dbReference>
<dbReference type="InterPro" id="IPR029056">
    <property type="entry name" value="Ribokinase-like"/>
</dbReference>
<evidence type="ECO:0000259" key="3">
    <source>
        <dbReference type="Pfam" id="PF00294"/>
    </source>
</evidence>
<evidence type="ECO:0000256" key="1">
    <source>
        <dbReference type="ARBA" id="ARBA00022679"/>
    </source>
</evidence>
<dbReference type="InterPro" id="IPR011611">
    <property type="entry name" value="PfkB_dom"/>
</dbReference>
<keyword evidence="5" id="KW-1185">Reference proteome</keyword>
<dbReference type="STRING" id="317577.GCA_000419625_03148"/>
<dbReference type="Pfam" id="PF00294">
    <property type="entry name" value="PfkB"/>
    <property type="match status" value="1"/>
</dbReference>
<dbReference type="PANTHER" id="PTHR10584">
    <property type="entry name" value="SUGAR KINASE"/>
    <property type="match status" value="1"/>
</dbReference>
<organism evidence="4 5">
    <name type="scientific">Deinococcus ficus</name>
    <dbReference type="NCBI Taxonomy" id="317577"/>
    <lineage>
        <taxon>Bacteria</taxon>
        <taxon>Thermotogati</taxon>
        <taxon>Deinococcota</taxon>
        <taxon>Deinococci</taxon>
        <taxon>Deinococcales</taxon>
        <taxon>Deinococcaceae</taxon>
        <taxon>Deinococcus</taxon>
    </lineage>
</organism>
<reference evidence="4 5" key="1">
    <citation type="submission" date="2017-05" db="EMBL/GenBank/DDBJ databases">
        <title>The complete genome sequence of Deinococcus ficus isolated from the rhizosphere of the Ficus religiosa L. in Taiwan.</title>
        <authorList>
            <person name="Wu K.-M."/>
            <person name="Liao T.-L."/>
            <person name="Liu Y.-M."/>
            <person name="Young C.-C."/>
            <person name="Tsai S.-F."/>
        </authorList>
    </citation>
    <scope>NUCLEOTIDE SEQUENCE [LARGE SCALE GENOMIC DNA]</scope>
    <source>
        <strain evidence="4 5">CC-FR2-10</strain>
        <plasmid evidence="5">pdfi1</plasmid>
    </source>
</reference>
<evidence type="ECO:0000313" key="4">
    <source>
        <dbReference type="EMBL" id="ASN82540.1"/>
    </source>
</evidence>
<evidence type="ECO:0000256" key="2">
    <source>
        <dbReference type="ARBA" id="ARBA00022777"/>
    </source>
</evidence>
<dbReference type="InterPro" id="IPR002173">
    <property type="entry name" value="Carboh/pur_kinase_PfkB_CS"/>
</dbReference>
<dbReference type="Proteomes" id="UP000259030">
    <property type="component" value="Plasmid pDFI1"/>
</dbReference>
<dbReference type="SUPFAM" id="SSF53613">
    <property type="entry name" value="Ribokinase-like"/>
    <property type="match status" value="1"/>
</dbReference>
<dbReference type="GO" id="GO:0016301">
    <property type="term" value="F:kinase activity"/>
    <property type="evidence" value="ECO:0007669"/>
    <property type="project" value="UniProtKB-KW"/>
</dbReference>
<sequence length="299" mass="31646">MTGSADLVILGNINVDLILGPLDHWPQEGTERLVDQLTWRVGGNAGNAVLACAALGTRFAAVSTVGDDLAGQWLRAHTPAGPVHWIASPGPTSLTVAAAHPNGERTFLTHLGHLRELSWEAARPWLPAARLVLLAGAFLTPRLRREYPALLAHFARQGTPVALDFGWPDEGFTADVRAEVMAWLPQVHHLLINELEAQQLTGAGGPDEALALLTDGVHPQGTVVIKCGARGVIAGTRQGVTRQAAPEVDVIDSVGAGDTWNAAYLHHLLRGAALPEALCQAVQVASRAISTQPREYGPG</sequence>
<keyword evidence="4" id="KW-0614">Plasmid</keyword>
<dbReference type="KEGG" id="dfc:DFI_15280"/>
<geneLocation type="plasmid" evidence="5">
    <name>pdfi1</name>
</geneLocation>
<dbReference type="Gene3D" id="3.40.1190.20">
    <property type="match status" value="1"/>
</dbReference>
<accession>A0A221T0Y6</accession>
<name>A0A221T0Y6_9DEIO</name>
<protein>
    <submittedName>
        <fullName evidence="4">Carbohydrate kinase family protein</fullName>
    </submittedName>
</protein>
<evidence type="ECO:0000313" key="5">
    <source>
        <dbReference type="Proteomes" id="UP000259030"/>
    </source>
</evidence>
<keyword evidence="2 4" id="KW-0418">Kinase</keyword>
<dbReference type="AlphaFoldDB" id="A0A221T0Y6"/>
<gene>
    <name evidence="4" type="ORF">DFI_15280</name>
</gene>
<proteinExistence type="predicted"/>
<dbReference type="PANTHER" id="PTHR10584:SF167">
    <property type="entry name" value="PFKB DOMAIN PROTEIN"/>
    <property type="match status" value="1"/>
</dbReference>
<dbReference type="PROSITE" id="PS00584">
    <property type="entry name" value="PFKB_KINASES_2"/>
    <property type="match status" value="1"/>
</dbReference>
<dbReference type="EMBL" id="CP021082">
    <property type="protein sequence ID" value="ASN82540.1"/>
    <property type="molecule type" value="Genomic_DNA"/>
</dbReference>
<feature type="domain" description="Carbohydrate kinase PfkB" evidence="3">
    <location>
        <begin position="5"/>
        <end position="290"/>
    </location>
</feature>
<keyword evidence="1" id="KW-0808">Transferase</keyword>